<reference evidence="1 2" key="1">
    <citation type="submission" date="2024-11" db="EMBL/GenBank/DDBJ databases">
        <authorList>
            <person name="Heng Y.C."/>
            <person name="Lim A.C.H."/>
            <person name="Lee J.K.Y."/>
            <person name="Kittelmann S."/>
        </authorList>
    </citation>
    <scope>NUCLEOTIDE SEQUENCE [LARGE SCALE GENOMIC DNA]</scope>
    <source>
        <strain evidence="1 2">WILCCON 0114</strain>
    </source>
</reference>
<evidence type="ECO:0000313" key="2">
    <source>
        <dbReference type="Proteomes" id="UP001623592"/>
    </source>
</evidence>
<organism evidence="1 2">
    <name type="scientific">Clostridium neuense</name>
    <dbReference type="NCBI Taxonomy" id="1728934"/>
    <lineage>
        <taxon>Bacteria</taxon>
        <taxon>Bacillati</taxon>
        <taxon>Bacillota</taxon>
        <taxon>Clostridia</taxon>
        <taxon>Eubacteriales</taxon>
        <taxon>Clostridiaceae</taxon>
        <taxon>Clostridium</taxon>
    </lineage>
</organism>
<dbReference type="Proteomes" id="UP001623592">
    <property type="component" value="Unassembled WGS sequence"/>
</dbReference>
<dbReference type="EMBL" id="JBJIAA010000017">
    <property type="protein sequence ID" value="MFL0252494.1"/>
    <property type="molecule type" value="Genomic_DNA"/>
</dbReference>
<dbReference type="SUPFAM" id="SSF52540">
    <property type="entry name" value="P-loop containing nucleoside triphosphate hydrolases"/>
    <property type="match status" value="1"/>
</dbReference>
<evidence type="ECO:0000313" key="1">
    <source>
        <dbReference type="EMBL" id="MFL0252494.1"/>
    </source>
</evidence>
<dbReference type="Gene3D" id="3.40.50.300">
    <property type="entry name" value="P-loop containing nucleotide triphosphate hydrolases"/>
    <property type="match status" value="1"/>
</dbReference>
<name>A0ABW8TNA9_9CLOT</name>
<dbReference type="RefSeq" id="WP_406789149.1">
    <property type="nucleotide sequence ID" value="NZ_JBJIAA010000017.1"/>
</dbReference>
<accession>A0ABW8TNA9</accession>
<comment type="caution">
    <text evidence="1">The sequence shown here is derived from an EMBL/GenBank/DDBJ whole genome shotgun (WGS) entry which is preliminary data.</text>
</comment>
<protein>
    <submittedName>
        <fullName evidence="1">Uncharacterized protein</fullName>
    </submittedName>
</protein>
<keyword evidence="2" id="KW-1185">Reference proteome</keyword>
<sequence>MALFNKIFGGKSNKIKMSTANMRKGAYDIVCPFCFKKFKPNNVVFRTQHSEEGDPEYEKAVDEELNSYNQKIGKAAISELNPVIKPESLPKGNIKIVDGVILEVKDKYDVVTDKRLCPYCHNELPITAGRGPTNIISVVGASQVGKSVYMTCLLYVLEHYAAEDFNGALIAGNSEYNEEIKENQSIIFEYNKMLEPTPKEHVDPLIANFKFKDDTKPPITFVFYDVPGEGMTDKSYIDKHGEHIKNSSGIIFLVDPLQMKTLRKKLSILNKEDQGDFTAKYQEPKDILVYFYENFIGKESGAATDIPTAVVVTKTDMLKNLNDSEYLSPNSNIFRNYKHNTYFNLDEFENINGEMKRFLGKADSPFKGAMEAYFRNTGYFGVSALGSNPQNLKINSSNTVTPLRVEEPFLWLMYKMKYIPGGSEK</sequence>
<dbReference type="InterPro" id="IPR027417">
    <property type="entry name" value="P-loop_NTPase"/>
</dbReference>
<gene>
    <name evidence="1" type="ORF">ACJDT4_18950</name>
</gene>
<proteinExistence type="predicted"/>